<gene>
    <name evidence="1" type="ORF">JFP838_03200</name>
</gene>
<dbReference type="AlphaFoldDB" id="A0A127EFT2"/>
<dbReference type="RefSeq" id="WP_061426490.1">
    <property type="nucleotide sequence ID" value="NZ_CATNZO010000001.1"/>
</dbReference>
<evidence type="ECO:0000313" key="2">
    <source>
        <dbReference type="Proteomes" id="UP000070260"/>
    </source>
</evidence>
<name>A0A127EFT2_CLOPF</name>
<proteinExistence type="predicted"/>
<evidence type="ECO:0000313" key="1">
    <source>
        <dbReference type="EMBL" id="AMN34798.1"/>
    </source>
</evidence>
<reference evidence="1 2" key="1">
    <citation type="journal article" date="2016" name="PLoS ONE">
        <title>Plasmid Characterization and Chromosome Analysis of Two netF+ Clostridium perfringens Isolates Associated with Foal and Canine Necrotizing Enteritis.</title>
        <authorList>
            <person name="Mehdizadeh Gohari I."/>
            <person name="Kropinski A.M."/>
            <person name="Weese S.J."/>
            <person name="Parreira V.R."/>
            <person name="Whitehead A.E."/>
            <person name="Boerlin P."/>
            <person name="Prescott J.F."/>
        </authorList>
    </citation>
    <scope>NUCLEOTIDE SEQUENCE [LARGE SCALE GENOMIC DNA]</scope>
    <source>
        <strain evidence="1 2">JP838</strain>
    </source>
</reference>
<dbReference type="EMBL" id="CP010994">
    <property type="protein sequence ID" value="AMN34798.1"/>
    <property type="molecule type" value="Genomic_DNA"/>
</dbReference>
<organism evidence="1 2">
    <name type="scientific">Clostridium perfringens</name>
    <dbReference type="NCBI Taxonomy" id="1502"/>
    <lineage>
        <taxon>Bacteria</taxon>
        <taxon>Bacillati</taxon>
        <taxon>Bacillota</taxon>
        <taxon>Clostridia</taxon>
        <taxon>Eubacteriales</taxon>
        <taxon>Clostridiaceae</taxon>
        <taxon>Clostridium</taxon>
    </lineage>
</organism>
<sequence>MKAITNMSIGIKNLIKNNYLSQKEIDIILSKFCKNDWGELNSDDTEEQNRMLIEGFYIKNRNPKLDEIFTGVYIINNIFIWIKSKFDNTKDVLLITIKLPYE</sequence>
<dbReference type="Proteomes" id="UP000070260">
    <property type="component" value="Chromosome"/>
</dbReference>
<protein>
    <submittedName>
        <fullName evidence="1">Uncharacterized protein</fullName>
    </submittedName>
</protein>
<dbReference type="PATRIC" id="fig|1502.177.peg.627"/>
<accession>A0A127EFT2</accession>